<evidence type="ECO:0000313" key="3">
    <source>
        <dbReference type="Proteomes" id="UP000466445"/>
    </source>
</evidence>
<dbReference type="KEGG" id="msar:MSAR_48170"/>
<evidence type="ECO:0008006" key="4">
    <source>
        <dbReference type="Google" id="ProtNLM"/>
    </source>
</evidence>
<feature type="region of interest" description="Disordered" evidence="1">
    <location>
        <begin position="91"/>
        <end position="116"/>
    </location>
</feature>
<evidence type="ECO:0000313" key="2">
    <source>
        <dbReference type="EMBL" id="BBY61681.1"/>
    </source>
</evidence>
<gene>
    <name evidence="2" type="ORF">MSAR_48170</name>
</gene>
<dbReference type="AlphaFoldDB" id="A0A7I7SZG0"/>
<proteinExistence type="predicted"/>
<dbReference type="EMBL" id="AP022595">
    <property type="protein sequence ID" value="BBY61681.1"/>
    <property type="molecule type" value="Genomic_DNA"/>
</dbReference>
<dbReference type="Proteomes" id="UP000466445">
    <property type="component" value="Chromosome"/>
</dbReference>
<sequence>MDVIHPRCAGLDISKRDATICVRINGAGRRKTTETVTTFGATTRQIVASRDHLAEQKVTCVVMEATGDYWKPFHYLLEDVAGGRGLHTRLDPLPAPRHTAGSRRVAGAVRTVEPTR</sequence>
<accession>A0A7I7SZG0</accession>
<keyword evidence="3" id="KW-1185">Reference proteome</keyword>
<organism evidence="2 3">
    <name type="scientific">Mycolicibacterium sarraceniae</name>
    <dbReference type="NCBI Taxonomy" id="1534348"/>
    <lineage>
        <taxon>Bacteria</taxon>
        <taxon>Bacillati</taxon>
        <taxon>Actinomycetota</taxon>
        <taxon>Actinomycetes</taxon>
        <taxon>Mycobacteriales</taxon>
        <taxon>Mycobacteriaceae</taxon>
        <taxon>Mycolicibacterium</taxon>
    </lineage>
</organism>
<evidence type="ECO:0000256" key="1">
    <source>
        <dbReference type="SAM" id="MobiDB-lite"/>
    </source>
</evidence>
<protein>
    <recommendedName>
        <fullName evidence="4">IS110 family transposase</fullName>
    </recommendedName>
</protein>
<reference evidence="2 3" key="1">
    <citation type="journal article" date="2019" name="Emerg. Microbes Infect.">
        <title>Comprehensive subspecies identification of 175 nontuberculous mycobacteria species based on 7547 genomic profiles.</title>
        <authorList>
            <person name="Matsumoto Y."/>
            <person name="Kinjo T."/>
            <person name="Motooka D."/>
            <person name="Nabeya D."/>
            <person name="Jung N."/>
            <person name="Uechi K."/>
            <person name="Horii T."/>
            <person name="Iida T."/>
            <person name="Fujita J."/>
            <person name="Nakamura S."/>
        </authorList>
    </citation>
    <scope>NUCLEOTIDE SEQUENCE [LARGE SCALE GENOMIC DNA]</scope>
    <source>
        <strain evidence="2 3">JCM 30395</strain>
    </source>
</reference>
<name>A0A7I7SZG0_9MYCO</name>